<dbReference type="STRING" id="1314776.A0A165WPN7"/>
<dbReference type="InterPro" id="IPR039537">
    <property type="entry name" value="Retrotran_Ty1/copia-like"/>
</dbReference>
<dbReference type="PANTHER" id="PTHR42648:SF28">
    <property type="entry name" value="TRANSPOSON-ENCODED PROTEIN WITH RIBONUCLEASE H-LIKE AND RETROVIRUS ZINC FINGER-LIKE DOMAINS"/>
    <property type="match status" value="1"/>
</dbReference>
<evidence type="ECO:0000259" key="1">
    <source>
        <dbReference type="Pfam" id="PF13976"/>
    </source>
</evidence>
<gene>
    <name evidence="2" type="ORF">SISSUDRAFT_959526</name>
</gene>
<name>A0A165WPN7_9AGAM</name>
<dbReference type="EMBL" id="KV428603">
    <property type="protein sequence ID" value="KZT31398.1"/>
    <property type="molecule type" value="Genomic_DNA"/>
</dbReference>
<reference evidence="2 3" key="1">
    <citation type="journal article" date="2016" name="Mol. Biol. Evol.">
        <title>Comparative Genomics of Early-Diverging Mushroom-Forming Fungi Provides Insights into the Origins of Lignocellulose Decay Capabilities.</title>
        <authorList>
            <person name="Nagy L.G."/>
            <person name="Riley R."/>
            <person name="Tritt A."/>
            <person name="Adam C."/>
            <person name="Daum C."/>
            <person name="Floudas D."/>
            <person name="Sun H."/>
            <person name="Yadav J.S."/>
            <person name="Pangilinan J."/>
            <person name="Larsson K.H."/>
            <person name="Matsuura K."/>
            <person name="Barry K."/>
            <person name="Labutti K."/>
            <person name="Kuo R."/>
            <person name="Ohm R.A."/>
            <person name="Bhattacharya S.S."/>
            <person name="Shirouzu T."/>
            <person name="Yoshinaga Y."/>
            <person name="Martin F.M."/>
            <person name="Grigoriev I.V."/>
            <person name="Hibbett D.S."/>
        </authorList>
    </citation>
    <scope>NUCLEOTIDE SEQUENCE [LARGE SCALE GENOMIC DNA]</scope>
    <source>
        <strain evidence="2 3">HHB10207 ss-3</strain>
    </source>
</reference>
<feature type="non-terminal residue" evidence="2">
    <location>
        <position position="1"/>
    </location>
</feature>
<dbReference type="Proteomes" id="UP000076798">
    <property type="component" value="Unassembled WGS sequence"/>
</dbReference>
<sequence length="96" mass="10731">ELLRWHARFCHLSGKQLKHLLTSGLISGVDPLDIPFEDPICDECPSGKMTQKSFPKNRGHPATEILQRIHSDVSGPFPLSVGGHKSYCVEFIDEFS</sequence>
<organism evidence="2 3">
    <name type="scientific">Sistotremastrum suecicum HHB10207 ss-3</name>
    <dbReference type="NCBI Taxonomy" id="1314776"/>
    <lineage>
        <taxon>Eukaryota</taxon>
        <taxon>Fungi</taxon>
        <taxon>Dikarya</taxon>
        <taxon>Basidiomycota</taxon>
        <taxon>Agaricomycotina</taxon>
        <taxon>Agaricomycetes</taxon>
        <taxon>Sistotremastrales</taxon>
        <taxon>Sistotremastraceae</taxon>
        <taxon>Sistotremastrum</taxon>
    </lineage>
</organism>
<keyword evidence="3" id="KW-1185">Reference proteome</keyword>
<evidence type="ECO:0000313" key="2">
    <source>
        <dbReference type="EMBL" id="KZT31398.1"/>
    </source>
</evidence>
<feature type="non-terminal residue" evidence="2">
    <location>
        <position position="96"/>
    </location>
</feature>
<dbReference type="AlphaFoldDB" id="A0A165WPN7"/>
<protein>
    <recommendedName>
        <fullName evidence="1">GAG-pre-integrase domain-containing protein</fullName>
    </recommendedName>
</protein>
<dbReference type="InterPro" id="IPR025724">
    <property type="entry name" value="GAG-pre-integrase_dom"/>
</dbReference>
<proteinExistence type="predicted"/>
<dbReference type="OrthoDB" id="7691805at2759"/>
<dbReference type="PANTHER" id="PTHR42648">
    <property type="entry name" value="TRANSPOSASE, PUTATIVE-RELATED"/>
    <property type="match status" value="1"/>
</dbReference>
<evidence type="ECO:0000313" key="3">
    <source>
        <dbReference type="Proteomes" id="UP000076798"/>
    </source>
</evidence>
<feature type="domain" description="GAG-pre-integrase" evidence="1">
    <location>
        <begin position="3"/>
        <end position="49"/>
    </location>
</feature>
<accession>A0A165WPN7</accession>
<dbReference type="Pfam" id="PF13976">
    <property type="entry name" value="gag_pre-integrs"/>
    <property type="match status" value="1"/>
</dbReference>